<feature type="compositionally biased region" description="Basic residues" evidence="4">
    <location>
        <begin position="1"/>
        <end position="36"/>
    </location>
</feature>
<dbReference type="PANTHER" id="PTHR12687:SF8">
    <property type="entry name" value="PROTEIN REBELOTE"/>
    <property type="match status" value="1"/>
</dbReference>
<name>A0A9N7R6F6_STRHE</name>
<dbReference type="GO" id="GO:0005654">
    <property type="term" value="C:nucleoplasm"/>
    <property type="evidence" value="ECO:0007669"/>
    <property type="project" value="TreeGrafter"/>
</dbReference>
<dbReference type="PANTHER" id="PTHR12687">
    <property type="entry name" value="NUCLEOLAR COMPLEX 2 AND RAD4-RELATED"/>
    <property type="match status" value="1"/>
</dbReference>
<evidence type="ECO:0000256" key="2">
    <source>
        <dbReference type="ARBA" id="ARBA00005907"/>
    </source>
</evidence>
<evidence type="ECO:0000256" key="3">
    <source>
        <dbReference type="ARBA" id="ARBA00023242"/>
    </source>
</evidence>
<dbReference type="OrthoDB" id="10266662at2759"/>
<protein>
    <submittedName>
        <fullName evidence="5">Noc2p family</fullName>
    </submittedName>
</protein>
<evidence type="ECO:0000313" key="6">
    <source>
        <dbReference type="Proteomes" id="UP001153555"/>
    </source>
</evidence>
<reference evidence="5" key="1">
    <citation type="submission" date="2019-12" db="EMBL/GenBank/DDBJ databases">
        <authorList>
            <person name="Scholes J."/>
        </authorList>
    </citation>
    <scope>NUCLEOTIDE SEQUENCE</scope>
</reference>
<feature type="region of interest" description="Disordered" evidence="4">
    <location>
        <begin position="1"/>
        <end position="62"/>
    </location>
</feature>
<dbReference type="GO" id="GO:0030690">
    <property type="term" value="C:Noc1p-Noc2p complex"/>
    <property type="evidence" value="ECO:0007669"/>
    <property type="project" value="TreeGrafter"/>
</dbReference>
<dbReference type="GO" id="GO:0030691">
    <property type="term" value="C:Noc2p-Noc3p complex"/>
    <property type="evidence" value="ECO:0007669"/>
    <property type="project" value="TreeGrafter"/>
</dbReference>
<keyword evidence="3" id="KW-0539">Nucleus</keyword>
<accession>A0A9N7R6F6</accession>
<organism evidence="5 6">
    <name type="scientific">Striga hermonthica</name>
    <name type="common">Purple witchweed</name>
    <name type="synonym">Buchnera hermonthica</name>
    <dbReference type="NCBI Taxonomy" id="68872"/>
    <lineage>
        <taxon>Eukaryota</taxon>
        <taxon>Viridiplantae</taxon>
        <taxon>Streptophyta</taxon>
        <taxon>Embryophyta</taxon>
        <taxon>Tracheophyta</taxon>
        <taxon>Spermatophyta</taxon>
        <taxon>Magnoliopsida</taxon>
        <taxon>eudicotyledons</taxon>
        <taxon>Gunneridae</taxon>
        <taxon>Pentapetalae</taxon>
        <taxon>asterids</taxon>
        <taxon>lamiids</taxon>
        <taxon>Lamiales</taxon>
        <taxon>Orobanchaceae</taxon>
        <taxon>Buchnereae</taxon>
        <taxon>Striga</taxon>
    </lineage>
</organism>
<feature type="compositionally biased region" description="Polar residues" evidence="4">
    <location>
        <begin position="48"/>
        <end position="57"/>
    </location>
</feature>
<dbReference type="Proteomes" id="UP001153555">
    <property type="component" value="Unassembled WGS sequence"/>
</dbReference>
<comment type="subcellular location">
    <subcellularLocation>
        <location evidence="1">Nucleus</location>
    </subcellularLocation>
</comment>
<feature type="compositionally biased region" description="Polar residues" evidence="4">
    <location>
        <begin position="695"/>
        <end position="711"/>
    </location>
</feature>
<evidence type="ECO:0000256" key="1">
    <source>
        <dbReference type="ARBA" id="ARBA00004123"/>
    </source>
</evidence>
<proteinExistence type="inferred from homology"/>
<evidence type="ECO:0000313" key="5">
    <source>
        <dbReference type="EMBL" id="CAA0814456.1"/>
    </source>
</evidence>
<dbReference type="GO" id="GO:0005730">
    <property type="term" value="C:nucleolus"/>
    <property type="evidence" value="ECO:0007669"/>
    <property type="project" value="TreeGrafter"/>
</dbReference>
<dbReference type="EMBL" id="CACSLK010012206">
    <property type="protein sequence ID" value="CAA0814456.1"/>
    <property type="molecule type" value="Genomic_DNA"/>
</dbReference>
<dbReference type="Pfam" id="PF03715">
    <property type="entry name" value="Noc2"/>
    <property type="match status" value="1"/>
</dbReference>
<keyword evidence="6" id="KW-1185">Reference proteome</keyword>
<comment type="caution">
    <text evidence="5">The sequence shown here is derived from an EMBL/GenBank/DDBJ whole genome shotgun (WGS) entry which is preliminary data.</text>
</comment>
<evidence type="ECO:0000256" key="4">
    <source>
        <dbReference type="SAM" id="MobiDB-lite"/>
    </source>
</evidence>
<gene>
    <name evidence="5" type="ORF">SHERM_14748</name>
</gene>
<dbReference type="AlphaFoldDB" id="A0A9N7R6F6"/>
<dbReference type="InterPro" id="IPR005343">
    <property type="entry name" value="Noc2"/>
</dbReference>
<feature type="region of interest" description="Disordered" evidence="4">
    <location>
        <begin position="666"/>
        <end position="719"/>
    </location>
</feature>
<sequence length="719" mass="81329">MGKLGKKARKFAKKHLQSVLRNRRKTKALFKKKARKGAPNDTEEPLDNQLSVSNGRNTESEDIGNISLDAVFMENATDEVEDASDSDGYLSEDSGYPYDVETESDETPEGEIARSTFSAQNKELQADLAIQKKKLDRLRKKDPEFSKFLESFSNSAESIQNEDEYSDEDESSDQEDQGEDTPSKDKRKLLTNRVINTWCQMIKEDPNQSAFISLLNAYRTVSHYGTGSIGHNIEDSETFCNILVFTLTNADDVFRGLTEISSSKNAKETLLKLKKTSKWKDLKPLIKSYLRSSLYLLNQATDSDILVFAITRLRASLLFFFAFPSLIDRLIKAAVHLWATSGAILSSASFLIIRDIAAMSSSNYFDTCLSKAFAAFISFSRVTEISDIRQMQLMRDCVVELCSIDVQKSSVKALASLSQLAQIVSWGMQTKKKEALGKICSWEYVNCIDVWVRFISANISDYDIQSLLFMTTQIINGVAYMFPGPRYFPLRLKCVEWLNCLASSSGNFIPLASLVLDILEYKVGKEGKTAGNAFDVASLLKLPKHYLKTRSFQDECFHLAAEQLSSHFAQWSYHISFPDLATIPLARLRKIHEIMTIESLKRTLKRFIDQVEQNVVYVQTKRDEVSFSPHDHQSVDSFMQLEKSSLNAPFTQYYKSMLDKAAERKFHKSANISAQKQKKSKRKKAEPKQKAQGVEENQQTGVIVENGTATGNKRRKSET</sequence>
<feature type="compositionally biased region" description="Basic residues" evidence="4">
    <location>
        <begin position="676"/>
        <end position="685"/>
    </location>
</feature>
<dbReference type="GO" id="GO:0042273">
    <property type="term" value="P:ribosomal large subunit biogenesis"/>
    <property type="evidence" value="ECO:0007669"/>
    <property type="project" value="TreeGrafter"/>
</dbReference>
<feature type="compositionally biased region" description="Acidic residues" evidence="4">
    <location>
        <begin position="100"/>
        <end position="109"/>
    </location>
</feature>
<feature type="region of interest" description="Disordered" evidence="4">
    <location>
        <begin position="151"/>
        <end position="187"/>
    </location>
</feature>
<comment type="similarity">
    <text evidence="2">Belongs to the NOC2 family.</text>
</comment>
<feature type="region of interest" description="Disordered" evidence="4">
    <location>
        <begin position="78"/>
        <end position="112"/>
    </location>
</feature>
<feature type="compositionally biased region" description="Acidic residues" evidence="4">
    <location>
        <begin position="160"/>
        <end position="179"/>
    </location>
</feature>